<name>A0AAV7V1A0_PLEWA</name>
<dbReference type="EMBL" id="JANPWB010000004">
    <property type="protein sequence ID" value="KAJ1194953.1"/>
    <property type="molecule type" value="Genomic_DNA"/>
</dbReference>
<dbReference type="Proteomes" id="UP001066276">
    <property type="component" value="Chromosome 2_2"/>
</dbReference>
<organism evidence="1 2">
    <name type="scientific">Pleurodeles waltl</name>
    <name type="common">Iberian ribbed newt</name>
    <dbReference type="NCBI Taxonomy" id="8319"/>
    <lineage>
        <taxon>Eukaryota</taxon>
        <taxon>Metazoa</taxon>
        <taxon>Chordata</taxon>
        <taxon>Craniata</taxon>
        <taxon>Vertebrata</taxon>
        <taxon>Euteleostomi</taxon>
        <taxon>Amphibia</taxon>
        <taxon>Batrachia</taxon>
        <taxon>Caudata</taxon>
        <taxon>Salamandroidea</taxon>
        <taxon>Salamandridae</taxon>
        <taxon>Pleurodelinae</taxon>
        <taxon>Pleurodeles</taxon>
    </lineage>
</organism>
<keyword evidence="2" id="KW-1185">Reference proteome</keyword>
<comment type="caution">
    <text evidence="1">The sequence shown here is derived from an EMBL/GenBank/DDBJ whole genome shotgun (WGS) entry which is preliminary data.</text>
</comment>
<gene>
    <name evidence="1" type="ORF">NDU88_004237</name>
</gene>
<reference evidence="1" key="1">
    <citation type="journal article" date="2022" name="bioRxiv">
        <title>Sequencing and chromosome-scale assembly of the giantPleurodeles waltlgenome.</title>
        <authorList>
            <person name="Brown T."/>
            <person name="Elewa A."/>
            <person name="Iarovenko S."/>
            <person name="Subramanian E."/>
            <person name="Araus A.J."/>
            <person name="Petzold A."/>
            <person name="Susuki M."/>
            <person name="Suzuki K.-i.T."/>
            <person name="Hayashi T."/>
            <person name="Toyoda A."/>
            <person name="Oliveira C."/>
            <person name="Osipova E."/>
            <person name="Leigh N.D."/>
            <person name="Simon A."/>
            <person name="Yun M.H."/>
        </authorList>
    </citation>
    <scope>NUCLEOTIDE SEQUENCE</scope>
    <source>
        <strain evidence="1">20211129_DDA</strain>
        <tissue evidence="1">Liver</tissue>
    </source>
</reference>
<evidence type="ECO:0000313" key="2">
    <source>
        <dbReference type="Proteomes" id="UP001066276"/>
    </source>
</evidence>
<accession>A0AAV7V1A0</accession>
<evidence type="ECO:0000313" key="1">
    <source>
        <dbReference type="EMBL" id="KAJ1194953.1"/>
    </source>
</evidence>
<protein>
    <submittedName>
        <fullName evidence="1">Uncharacterized protein</fullName>
    </submittedName>
</protein>
<proteinExistence type="predicted"/>
<sequence>MPSPAPSSACFPFGSRAASAWDAQPGTKQCLFPFRIQSSIYLGCPARHQAVLVSLSDPEQHLSGMPCHAPSSACFPFGSRAASVWDAQPGTKQCLFPFRIQSSICLGCPARHQAVLVSLSDPEQHLPGMPSPAPSSACFPFGSRAASAWDAQPGTKQCWFPFRIQSSIYLGCPARHQAVLVSLSDPEQPLPGMPSPAPSSAGFPFGSRAASVWDALPCTKQCWFPFRIQSSICLGCPARHQAVLVSLSGPEQHLPGMPSPAPSSAGFPFGSRAASVWDAQPGTKQCWFPFRIQSSICLGCPARHQAVLVSLSDPEQHLSGMPSPAPSSACFPFGSRAASAWDAQPGTKQCLFPFRIQSSICLGCPARHQAVLVSLSDPEQHLPGMPSPAPSSACFPFGSRAASAWDAQPGTKQCLFPFRIQSSICLGCPARHQAVLVSLSGPEQHLPGMPSPAPSSAGFPFGSRAASTWDAQPGTKQCWFPFRIQSSIYLGCPARHQAVLVSLSDPEQHLPGMPSPAPSSACFPFGSRAASVWDAQPGTKQCLFPFRIQSSICLGCPARHQAVLVSLSDPEQHLPGMPSPAPSSACFPFGSRAASAWDAQPGTKQCWFPFRVQSSICLGCPARHQAVLVSLSDPEQHLPGMPSPAPSSAGFPFGSRAASTWDAQPGTKQCWFPFRIQSSIYLGCPARHQAVLVSLSDPEQHLPGMPSPAPSSACFPFGSRAASTWDAQPGTKQCLFPFRIQSSICLGCPAMHQAVLVSLSDPEQHLSGMPSPAPSSACFPFGSRAASVWDAQPGTKQCLFPFRIQSSICLGCPARHQAVLVSLSDPEQHLPGMPSPAPSSAGFPFGSRAASTWDAQPGTKQCLFPFRIQSSLCLGCPARHQAVLVSLSDPEQHLSGMPCHAPSSAGFPFGSRAASVWDAQPGTKQCWFPFRVQSSICLGCPARHQAVLVSLSDPEQHLSGMPSPAPSSAGFPFGSRAASVWDAQPGTKQCLFPFRIQSSICLECPARHQAVLVSLSDPEQHLPGMPSPAPSSACFPFGSRAASVWDAQPGTKQCLFPFRIQSSICLGCPARHQAVLVSLSDPEQHLPGMPSPAPSSAGFPFGSRAASAWDAQPGTKQCWFPFRIQSSIYLGCPARHQAVLVSLSDPEQHLPGMPSPAPSSAGFPFGSRAASTWDAQPGTKQCLFPFRIQSSICLGCPARHQAVLVSLSDPEQHLSGMPSPAPSSACFPFGSRAASAWDAQPGTKQCLFPFRIQSSICLGCPARHQAVLVSLSGPEQHLPGMPSPAPSSAGFPFGSRAASTWDAQPGTKQCWFPFRIQSSIYLGCPARHQAVLVSLSDPEQHLPGMPSPAPSSACFPFGSRAASVWDAQPGTKQCWFPFRVQSSICLGCPARHQAVLVSLSDPEQHLPGMPSPAPSSAGFPFGSRAASTWDAQPGTKQCWFPFRIQSSICLGCPARHQAVLVSLSDPEQPLPGMPSPAPSSACFPSNVARTPTLQQLLDTRCSSYQSLLSAIF</sequence>